<dbReference type="InterPro" id="IPR053137">
    <property type="entry name" value="NLR-like"/>
</dbReference>
<dbReference type="InterPro" id="IPR035994">
    <property type="entry name" value="Nucleoside_phosphorylase_sf"/>
</dbReference>
<name>A0AB74JZ90_AURPU</name>
<gene>
    <name evidence="4" type="ORF">D6D12_03147</name>
</gene>
<comment type="caution">
    <text evidence="4">The sequence shown here is derived from an EMBL/GenBank/DDBJ whole genome shotgun (WGS) entry which is preliminary data.</text>
</comment>
<dbReference type="SUPFAM" id="SSF52540">
    <property type="entry name" value="P-loop containing nucleoside triphosphate hydrolases"/>
    <property type="match status" value="1"/>
</dbReference>
<feature type="domain" description="Nephrocystin 3-like N-terminal" evidence="3">
    <location>
        <begin position="382"/>
        <end position="541"/>
    </location>
</feature>
<dbReference type="InterPro" id="IPR056884">
    <property type="entry name" value="NPHP3-like_N"/>
</dbReference>
<dbReference type="SUPFAM" id="SSF53167">
    <property type="entry name" value="Purine and uridine phosphorylases"/>
    <property type="match status" value="1"/>
</dbReference>
<organism evidence="4 5">
    <name type="scientific">Aureobasidium pullulans</name>
    <name type="common">Black yeast</name>
    <name type="synonym">Pullularia pullulans</name>
    <dbReference type="NCBI Taxonomy" id="5580"/>
    <lineage>
        <taxon>Eukaryota</taxon>
        <taxon>Fungi</taxon>
        <taxon>Dikarya</taxon>
        <taxon>Ascomycota</taxon>
        <taxon>Pezizomycotina</taxon>
        <taxon>Dothideomycetes</taxon>
        <taxon>Dothideomycetidae</taxon>
        <taxon>Dothideales</taxon>
        <taxon>Saccotheciaceae</taxon>
        <taxon>Aureobasidium</taxon>
    </lineage>
</organism>
<dbReference type="PANTHER" id="PTHR46082:SF11">
    <property type="entry name" value="AAA+ ATPASE DOMAIN-CONTAINING PROTEIN-RELATED"/>
    <property type="match status" value="1"/>
</dbReference>
<dbReference type="InterPro" id="IPR027417">
    <property type="entry name" value="P-loop_NTPase"/>
</dbReference>
<dbReference type="Gene3D" id="3.40.50.1580">
    <property type="entry name" value="Nucleoside phosphorylase domain"/>
    <property type="match status" value="1"/>
</dbReference>
<dbReference type="Pfam" id="PF24883">
    <property type="entry name" value="NPHP3_N"/>
    <property type="match status" value="1"/>
</dbReference>
<proteinExistence type="predicted"/>
<evidence type="ECO:0000313" key="4">
    <source>
        <dbReference type="EMBL" id="THX30983.1"/>
    </source>
</evidence>
<dbReference type="Gene3D" id="3.40.50.300">
    <property type="entry name" value="P-loop containing nucleotide triphosphate hydrolases"/>
    <property type="match status" value="1"/>
</dbReference>
<accession>A0AB74JZ90</accession>
<evidence type="ECO:0000256" key="2">
    <source>
        <dbReference type="SAM" id="MobiDB-lite"/>
    </source>
</evidence>
<evidence type="ECO:0000313" key="5">
    <source>
        <dbReference type="Proteomes" id="UP000310374"/>
    </source>
</evidence>
<reference evidence="4 5" key="1">
    <citation type="submission" date="2018-10" db="EMBL/GenBank/DDBJ databases">
        <title>Fifty Aureobasidium pullulans genomes reveal a recombining polyextremotolerant generalist.</title>
        <authorList>
            <person name="Gostincar C."/>
            <person name="Turk M."/>
            <person name="Zajc J."/>
            <person name="Gunde-Cimerman N."/>
        </authorList>
    </citation>
    <scope>NUCLEOTIDE SEQUENCE [LARGE SCALE GENOMIC DNA]</scope>
    <source>
        <strain evidence="4 5">EXF-10081</strain>
    </source>
</reference>
<evidence type="ECO:0000259" key="3">
    <source>
        <dbReference type="Pfam" id="PF24883"/>
    </source>
</evidence>
<sequence length="809" mass="90340">MAERKKLKREDYTVAWICPLEVEQIAALEMLEEEHHRLPQPANDHNVYNLGSINGHNVVVAGLHTTGNCSAATVVAQMRGTFPQLRFGLLVGIGGGVPASTDAGPIRLGHIVVSKPVGQHSGAVQYDHGKAEAGTFIRIGFLAPPPNVLLNAARESEVRRRRSSEDPLVTHLRRIDTSKRGLRNYNRPSSDQDHLYEPSYVHVDREKSCKKCGCEAGERVDRSTDDSDDENIYEEDDNWLTVHRGTIASGELVMRDGQQRDTLAQSDKILCFEMEAAGALNDFPCLVVRGISDYSDSHKNDKWHGYAAAVAAAYARELFYHMPVDEVKQCRISETDVKEMIQNTRKSARAADYTEDLRIKQWLGPADTYINYTSAFALHHENTGRWFLEGSRYESFRDTPDARLWLRGIPGCGKTVLASTVIHDLQRCVGSAASTVIFFFFSFSNESKQKLDHMLRSLIFQLSERHQTAKDRLVVEFKEHDDGRKPLHGTALQSVFGQMVDTVQNVTIVLDALDESTTRPELLKWITSFPSGHGRFLLTSRSEMEIEDFLTSWLPSNCAITLENEPVGDDIKAYVHHRLETERNLSRWRSMHNTISDTLVEKASGMFQWVYCQLEELSGCLDKAAVRLMLQTLPLDLNHTYDRILDNIPRSRVPNAIKLLQFLALSNRPLSLRELVDVVATDPNTSIPFDIEGRAAPPDTIVGYCSSLIRLTGQTVKYKQPYKQPGPASAFPYASSVEPVPKSDDAGSELDLEAGSETDSLLCKGISTSSSQRNALPGIFPNTGSKCYDCFNMFGLSMDAPKLPLAQAH</sequence>
<protein>
    <recommendedName>
        <fullName evidence="3">Nephrocystin 3-like N-terminal domain-containing protein</fullName>
    </recommendedName>
</protein>
<dbReference type="PANTHER" id="PTHR46082">
    <property type="entry name" value="ATP/GTP-BINDING PROTEIN-RELATED"/>
    <property type="match status" value="1"/>
</dbReference>
<feature type="region of interest" description="Disordered" evidence="2">
    <location>
        <begin position="729"/>
        <end position="750"/>
    </location>
</feature>
<keyword evidence="1" id="KW-0677">Repeat</keyword>
<dbReference type="GO" id="GO:0009116">
    <property type="term" value="P:nucleoside metabolic process"/>
    <property type="evidence" value="ECO:0007669"/>
    <property type="project" value="InterPro"/>
</dbReference>
<dbReference type="Proteomes" id="UP000310374">
    <property type="component" value="Unassembled WGS sequence"/>
</dbReference>
<evidence type="ECO:0000256" key="1">
    <source>
        <dbReference type="ARBA" id="ARBA00022737"/>
    </source>
</evidence>
<dbReference type="EMBL" id="QZAT01000026">
    <property type="protein sequence ID" value="THX30983.1"/>
    <property type="molecule type" value="Genomic_DNA"/>
</dbReference>
<dbReference type="GO" id="GO:0003824">
    <property type="term" value="F:catalytic activity"/>
    <property type="evidence" value="ECO:0007669"/>
    <property type="project" value="InterPro"/>
</dbReference>
<dbReference type="AlphaFoldDB" id="A0AB74JZ90"/>